<protein>
    <recommendedName>
        <fullName evidence="1">G domain-containing protein</fullName>
    </recommendedName>
</protein>
<dbReference type="InterPro" id="IPR025662">
    <property type="entry name" value="Sigma_54_int_dom_ATP-bd_1"/>
</dbReference>
<dbReference type="Proteomes" id="UP000092154">
    <property type="component" value="Unassembled WGS sequence"/>
</dbReference>
<dbReference type="Pfam" id="PF01926">
    <property type="entry name" value="MMR_HSR1"/>
    <property type="match status" value="1"/>
</dbReference>
<dbReference type="GO" id="GO:0005525">
    <property type="term" value="F:GTP binding"/>
    <property type="evidence" value="ECO:0007669"/>
    <property type="project" value="InterPro"/>
</dbReference>
<dbReference type="PROSITE" id="PS00675">
    <property type="entry name" value="SIGMA54_INTERACT_1"/>
    <property type="match status" value="1"/>
</dbReference>
<dbReference type="InParanoid" id="A0A1B7MDI2"/>
<gene>
    <name evidence="2" type="ORF">K503DRAFT_669437</name>
</gene>
<dbReference type="AlphaFoldDB" id="A0A1B7MDI2"/>
<dbReference type="InterPro" id="IPR027417">
    <property type="entry name" value="P-loop_NTPase"/>
</dbReference>
<dbReference type="InterPro" id="IPR006073">
    <property type="entry name" value="GTP-bd"/>
</dbReference>
<dbReference type="Gene3D" id="3.40.50.300">
    <property type="entry name" value="P-loop containing nucleotide triphosphate hydrolases"/>
    <property type="match status" value="1"/>
</dbReference>
<keyword evidence="3" id="KW-1185">Reference proteome</keyword>
<evidence type="ECO:0000259" key="1">
    <source>
        <dbReference type="Pfam" id="PF01926"/>
    </source>
</evidence>
<evidence type="ECO:0000313" key="2">
    <source>
        <dbReference type="EMBL" id="OAX30655.1"/>
    </source>
</evidence>
<proteinExistence type="predicted"/>
<organism evidence="2 3">
    <name type="scientific">Rhizopogon vinicolor AM-OR11-026</name>
    <dbReference type="NCBI Taxonomy" id="1314800"/>
    <lineage>
        <taxon>Eukaryota</taxon>
        <taxon>Fungi</taxon>
        <taxon>Dikarya</taxon>
        <taxon>Basidiomycota</taxon>
        <taxon>Agaricomycotina</taxon>
        <taxon>Agaricomycetes</taxon>
        <taxon>Agaricomycetidae</taxon>
        <taxon>Boletales</taxon>
        <taxon>Suillineae</taxon>
        <taxon>Rhizopogonaceae</taxon>
        <taxon>Rhizopogon</taxon>
    </lineage>
</organism>
<dbReference type="OrthoDB" id="8954335at2759"/>
<accession>A0A1B7MDI2</accession>
<sequence>NVLVFGETGVGKSSVINLIVGQEVAQTSPDAPTCTLEHTFYEVSLGNQRFKLWEVSSIASMGLFQRLFMKWRLKRRYKRLCGDDGVYLLLYCMRNSRAQGSLVRDYKFFTSIVSSTSGHVPVAAVV</sequence>
<dbReference type="SUPFAM" id="SSF52540">
    <property type="entry name" value="P-loop containing nucleoside triphosphate hydrolases"/>
    <property type="match status" value="1"/>
</dbReference>
<name>A0A1B7MDI2_9AGAM</name>
<feature type="domain" description="G" evidence="1">
    <location>
        <begin position="2"/>
        <end position="82"/>
    </location>
</feature>
<reference evidence="2 3" key="1">
    <citation type="submission" date="2016-06" db="EMBL/GenBank/DDBJ databases">
        <title>Comparative genomics of the ectomycorrhizal sister species Rhizopogon vinicolor and Rhizopogon vesiculosus (Basidiomycota: Boletales) reveals a divergence of the mating type B locus.</title>
        <authorList>
            <consortium name="DOE Joint Genome Institute"/>
            <person name="Mujic A.B."/>
            <person name="Kuo A."/>
            <person name="Tritt A."/>
            <person name="Lipzen A."/>
            <person name="Chen C."/>
            <person name="Johnson J."/>
            <person name="Sharma A."/>
            <person name="Barry K."/>
            <person name="Grigoriev I.V."/>
            <person name="Spatafora J.W."/>
        </authorList>
    </citation>
    <scope>NUCLEOTIDE SEQUENCE [LARGE SCALE GENOMIC DNA]</scope>
    <source>
        <strain evidence="2 3">AM-OR11-026</strain>
    </source>
</reference>
<evidence type="ECO:0000313" key="3">
    <source>
        <dbReference type="Proteomes" id="UP000092154"/>
    </source>
</evidence>
<feature type="non-terminal residue" evidence="2">
    <location>
        <position position="126"/>
    </location>
</feature>
<feature type="non-terminal residue" evidence="2">
    <location>
        <position position="1"/>
    </location>
</feature>
<dbReference type="EMBL" id="KV450119">
    <property type="protein sequence ID" value="OAX30655.1"/>
    <property type="molecule type" value="Genomic_DNA"/>
</dbReference>